<comment type="caution">
    <text evidence="2">The sequence shown here is derived from an EMBL/GenBank/DDBJ whole genome shotgun (WGS) entry which is preliminary data.</text>
</comment>
<dbReference type="EMBL" id="JBGBPQ010000033">
    <property type="protein sequence ID" value="KAL1495204.1"/>
    <property type="molecule type" value="Genomic_DNA"/>
</dbReference>
<protein>
    <submittedName>
        <fullName evidence="2">Uncharacterized protein</fullName>
    </submittedName>
</protein>
<sequence>MTIWPCLVLCLPAAAALHPPPAASAARPPRREAIGAALLALLAPRPLAALADDEVMRGVLQLREGVRLPPLPSGSAATVSVRVVGRNSRGALATKKVVLDGEEFPVEFTVRRSEMREVPDFVWLEEDLYVRADVMTPQGAAIAIGRSKSKAVKENDVPSHSVSYITLERT</sequence>
<keyword evidence="3" id="KW-1185">Reference proteome</keyword>
<dbReference type="AlphaFoldDB" id="A0AB34IB48"/>
<gene>
    <name evidence="2" type="ORF">AB1Y20_017069</name>
</gene>
<evidence type="ECO:0000256" key="1">
    <source>
        <dbReference type="SAM" id="SignalP"/>
    </source>
</evidence>
<accession>A0AB34IB48</accession>
<feature type="signal peptide" evidence="1">
    <location>
        <begin position="1"/>
        <end position="16"/>
    </location>
</feature>
<reference evidence="2 3" key="1">
    <citation type="journal article" date="2024" name="Science">
        <title>Giant polyketide synthase enzymes in the biosynthesis of giant marine polyether toxins.</title>
        <authorList>
            <person name="Fallon T.R."/>
            <person name="Shende V.V."/>
            <person name="Wierzbicki I.H."/>
            <person name="Pendleton A.L."/>
            <person name="Watervoot N.F."/>
            <person name="Auber R.P."/>
            <person name="Gonzalez D.J."/>
            <person name="Wisecaver J.H."/>
            <person name="Moore B.S."/>
        </authorList>
    </citation>
    <scope>NUCLEOTIDE SEQUENCE [LARGE SCALE GENOMIC DNA]</scope>
    <source>
        <strain evidence="2 3">12B1</strain>
    </source>
</reference>
<keyword evidence="1" id="KW-0732">Signal</keyword>
<feature type="chain" id="PRO_5044217530" evidence="1">
    <location>
        <begin position="17"/>
        <end position="170"/>
    </location>
</feature>
<evidence type="ECO:0000313" key="3">
    <source>
        <dbReference type="Proteomes" id="UP001515480"/>
    </source>
</evidence>
<evidence type="ECO:0000313" key="2">
    <source>
        <dbReference type="EMBL" id="KAL1495204.1"/>
    </source>
</evidence>
<organism evidence="2 3">
    <name type="scientific">Prymnesium parvum</name>
    <name type="common">Toxic golden alga</name>
    <dbReference type="NCBI Taxonomy" id="97485"/>
    <lineage>
        <taxon>Eukaryota</taxon>
        <taxon>Haptista</taxon>
        <taxon>Haptophyta</taxon>
        <taxon>Prymnesiophyceae</taxon>
        <taxon>Prymnesiales</taxon>
        <taxon>Prymnesiaceae</taxon>
        <taxon>Prymnesium</taxon>
    </lineage>
</organism>
<proteinExistence type="predicted"/>
<dbReference type="Proteomes" id="UP001515480">
    <property type="component" value="Unassembled WGS sequence"/>
</dbReference>
<name>A0AB34IB48_PRYPA</name>